<feature type="region of interest" description="Disordered" evidence="1">
    <location>
        <begin position="694"/>
        <end position="745"/>
    </location>
</feature>
<evidence type="ECO:0000313" key="3">
    <source>
        <dbReference type="EMBL" id="TDX26814.1"/>
    </source>
</evidence>
<feature type="region of interest" description="Disordered" evidence="1">
    <location>
        <begin position="541"/>
        <end position="576"/>
    </location>
</feature>
<dbReference type="Proteomes" id="UP000294489">
    <property type="component" value="Unassembled WGS sequence"/>
</dbReference>
<gene>
    <name evidence="3" type="ORF">DFO67_11579</name>
</gene>
<dbReference type="SMART" id="SM00471">
    <property type="entry name" value="HDc"/>
    <property type="match status" value="1"/>
</dbReference>
<organism evidence="3 4">
    <name type="scientific">Modicisalibacter xianhensis</name>
    <dbReference type="NCBI Taxonomy" id="442341"/>
    <lineage>
        <taxon>Bacteria</taxon>
        <taxon>Pseudomonadati</taxon>
        <taxon>Pseudomonadota</taxon>
        <taxon>Gammaproteobacteria</taxon>
        <taxon>Oceanospirillales</taxon>
        <taxon>Halomonadaceae</taxon>
        <taxon>Modicisalibacter</taxon>
    </lineage>
</organism>
<feature type="compositionally biased region" description="Low complexity" evidence="1">
    <location>
        <begin position="491"/>
        <end position="502"/>
    </location>
</feature>
<accession>A0A4R8FKU4</accession>
<dbReference type="Gene3D" id="1.10.3210.40">
    <property type="match status" value="1"/>
</dbReference>
<feature type="compositionally biased region" description="Polar residues" evidence="1">
    <location>
        <begin position="470"/>
        <end position="490"/>
    </location>
</feature>
<evidence type="ECO:0000256" key="1">
    <source>
        <dbReference type="SAM" id="MobiDB-lite"/>
    </source>
</evidence>
<dbReference type="InterPro" id="IPR003607">
    <property type="entry name" value="HD/PDEase_dom"/>
</dbReference>
<sequence length="1026" mass="112073">MGDHSVTNLRKPTMLKALTQRLPFRRRKFPVPSATLTIDMLQGGDLELEDVPRYPPFAKGLPVAPLHHVMATQAELIQRIRMTLGLRSDQFQELVVPVLCRYAEFVHLLPASEAHHHRGAGGLFRHGLEVAFWAAQASEATIFTLDGTPQERRDNEPRWRLAVCMGGLLHDVGKPLYDVSVTDRSGKLQWNPFEESLTEWAIGHRLDRYFLRWNENRHKRHEKFSLLAIERIFTPEIRRFFGKPGPKVFESLLDALAGTSAQHPVSRLIINADQTSVRRDLVNNRLSVDEHAYGVPVEKYVFDAIRRLVKSGGWKCNEIGAEVWVVHQGVFINWRAAAPRLVSMLEKDEIPGIPRDADTLADILLERGFALYKPLPGTSADEVAGHRYWEVEPLLLQQGEVSAKVRMLMLRMESPELVFTTEPPAPVEARVVGDESEQAVPDHDVMTARGDAVGQGAQETSIQRVGDDSAQPSDVPTGQFSEHQSTSKLIPSSESPKAPAKSMTRPMAIDGFDLLASQARTGISGSVDGTEADVPVNENVLSSESSPGIVSRGSTLPDDAGSLNASSSPDQSPPEGLAALAALGQGVGFDFPFAASGGSADDSVQDKHGALDSTDAYVTKTQGSDQGPSPLSVTKSHETLDLPNAEPAKDASSLEPTFVDAALPMPTDEAGVETSPVQPVGGLGPSAMQPQVAATAKPVMSSDSGLLVPSIKSSKRKKRRANSTPEPIANVTPIQDETPDSESQAKRLLETELDRILSGEAVLGESLCLASSDVAILYPHGLGRMGNPAEMLDLLRGLGWLVPHPEQAQTFVQERQGTDMVVLRGPWAEIAKNRLKALEAERLAELEHVVIEPGQAPDAEPPPADECLPKLPEVEAQAPVKRRRRTHASPQDETMRVPSASPSRLSEVLTAPEQPTVDEEWTNATASMGLEREERHAETADDLAPPKATPERALEMLVEMIRKRSGRWLSGPVLEEGEFLVASDAAIHLLTGEYPELTKTKLQFAIPKYPGLYRKDNKLYLRKDHG</sequence>
<feature type="compositionally biased region" description="Polar residues" evidence="1">
    <location>
        <begin position="541"/>
        <end position="554"/>
    </location>
</feature>
<feature type="domain" description="HD/PDEase" evidence="2">
    <location>
        <begin position="119"/>
        <end position="666"/>
    </location>
</feature>
<feature type="region of interest" description="Disordered" evidence="1">
    <location>
        <begin position="453"/>
        <end position="503"/>
    </location>
</feature>
<protein>
    <submittedName>
        <fullName evidence="3">Conjugal transfer pilus assembly protein TraI</fullName>
    </submittedName>
</protein>
<dbReference type="AlphaFoldDB" id="A0A4R8FKU4"/>
<evidence type="ECO:0000313" key="4">
    <source>
        <dbReference type="Proteomes" id="UP000294489"/>
    </source>
</evidence>
<feature type="region of interest" description="Disordered" evidence="1">
    <location>
        <begin position="853"/>
        <end position="920"/>
    </location>
</feature>
<dbReference type="Pfam" id="PF07514">
    <property type="entry name" value="TraI_2"/>
    <property type="match status" value="1"/>
</dbReference>
<name>A0A4R8FKU4_9GAMM</name>
<proteinExistence type="predicted"/>
<reference evidence="3 4" key="1">
    <citation type="submission" date="2019-03" db="EMBL/GenBank/DDBJ databases">
        <title>Freshwater and sediment microbial communities from various areas in North America, analyzing microbe dynamics in response to fracking.</title>
        <authorList>
            <person name="Lamendella R."/>
        </authorList>
    </citation>
    <scope>NUCLEOTIDE SEQUENCE [LARGE SCALE GENOMIC DNA]</scope>
    <source>
        <strain evidence="3 4">6_TX</strain>
    </source>
</reference>
<comment type="caution">
    <text evidence="3">The sequence shown here is derived from an EMBL/GenBank/DDBJ whole genome shotgun (WGS) entry which is preliminary data.</text>
</comment>
<dbReference type="NCBIfam" id="NF041494">
    <property type="entry name" value="MobH"/>
    <property type="match status" value="1"/>
</dbReference>
<evidence type="ECO:0000259" key="2">
    <source>
        <dbReference type="SMART" id="SM00471"/>
    </source>
</evidence>
<dbReference type="InterPro" id="IPR011119">
    <property type="entry name" value="Unchr_helicase_relaxase_TraI"/>
</dbReference>
<dbReference type="EMBL" id="SOEC01000015">
    <property type="protein sequence ID" value="TDX26814.1"/>
    <property type="molecule type" value="Genomic_DNA"/>
</dbReference>
<dbReference type="SUPFAM" id="SSF109604">
    <property type="entry name" value="HD-domain/PDEase-like"/>
    <property type="match status" value="1"/>
</dbReference>